<proteinExistence type="predicted"/>
<gene>
    <name evidence="1" type="ORF">GGE12_000344</name>
</gene>
<organism evidence="1 2">
    <name type="scientific">Rhizobium mongolense</name>
    <dbReference type="NCBI Taxonomy" id="57676"/>
    <lineage>
        <taxon>Bacteria</taxon>
        <taxon>Pseudomonadati</taxon>
        <taxon>Pseudomonadota</taxon>
        <taxon>Alphaproteobacteria</taxon>
        <taxon>Hyphomicrobiales</taxon>
        <taxon>Rhizobiaceae</taxon>
        <taxon>Rhizobium/Agrobacterium group</taxon>
        <taxon>Rhizobium</taxon>
    </lineage>
</organism>
<dbReference type="Proteomes" id="UP000533641">
    <property type="component" value="Unassembled WGS sequence"/>
</dbReference>
<accession>A0A7W6WBT6</accession>
<name>A0A7W6WBT6_9HYPH</name>
<dbReference type="EMBL" id="JACIGM010000001">
    <property type="protein sequence ID" value="MBB4272602.1"/>
    <property type="molecule type" value="Genomic_DNA"/>
</dbReference>
<evidence type="ECO:0000313" key="2">
    <source>
        <dbReference type="Proteomes" id="UP000533641"/>
    </source>
</evidence>
<protein>
    <submittedName>
        <fullName evidence="1">Putative iron-regulated membrane protein</fullName>
    </submittedName>
</protein>
<comment type="caution">
    <text evidence="1">The sequence shown here is derived from an EMBL/GenBank/DDBJ whole genome shotgun (WGS) entry which is preliminary data.</text>
</comment>
<evidence type="ECO:0000313" key="1">
    <source>
        <dbReference type="EMBL" id="MBB4272602.1"/>
    </source>
</evidence>
<sequence>MEDRKGAAKVTASEMVAAALAAHPGTAVKSTDPVTPSYSAEIMVSTETEGKLAVYVDPYTVWARFPIAAPSCGRSAICTA</sequence>
<reference evidence="1 2" key="1">
    <citation type="submission" date="2020-08" db="EMBL/GenBank/DDBJ databases">
        <title>Genomic Encyclopedia of Type Strains, Phase IV (KMG-V): Genome sequencing to study the core and pangenomes of soil and plant-associated prokaryotes.</title>
        <authorList>
            <person name="Whitman W."/>
        </authorList>
    </citation>
    <scope>NUCLEOTIDE SEQUENCE [LARGE SCALE GENOMIC DNA]</scope>
    <source>
        <strain evidence="1 2">SEMIA 402</strain>
    </source>
</reference>
<dbReference type="AlphaFoldDB" id="A0A7W6WBT6"/>